<accession>A0AAW0CCW9</accession>
<feature type="compositionally biased region" description="Polar residues" evidence="1">
    <location>
        <begin position="1"/>
        <end position="19"/>
    </location>
</feature>
<feature type="region of interest" description="Disordered" evidence="1">
    <location>
        <begin position="1"/>
        <end position="104"/>
    </location>
</feature>
<dbReference type="Proteomes" id="UP001362999">
    <property type="component" value="Unassembled WGS sequence"/>
</dbReference>
<keyword evidence="3" id="KW-1185">Reference proteome</keyword>
<evidence type="ECO:0000313" key="2">
    <source>
        <dbReference type="EMBL" id="KAK7037176.1"/>
    </source>
</evidence>
<protein>
    <submittedName>
        <fullName evidence="2">Uncharacterized protein</fullName>
    </submittedName>
</protein>
<sequence length="279" mass="31848">MSSSANKENHRSGSNCQRKLTSKLRQTREAQRSAQLDQAAQKQRKARRKVLKARQAEDALTVERPDDSDEVRQLRASLARARGERDAAEAAGSASRPTRSLPTISRPRQLSQLTIRELRRVLGMDGSAADAKWNDLRKQTRRFMDAGLLRLDLGWKDQNPRQLLKVYDAASQFYIEDVFEPLKRCSNHWATEFLVHDSFSSQKAYENCKDKEGTYRYRTRQNRRDRPSWDDDDNDDDEDTNTGRGLVQSNSREPSPQPPQSPAGSEDNDDNDGLEPLSS</sequence>
<proteinExistence type="predicted"/>
<evidence type="ECO:0000313" key="3">
    <source>
        <dbReference type="Proteomes" id="UP001362999"/>
    </source>
</evidence>
<comment type="caution">
    <text evidence="2">The sequence shown here is derived from an EMBL/GenBank/DDBJ whole genome shotgun (WGS) entry which is preliminary data.</text>
</comment>
<evidence type="ECO:0000256" key="1">
    <source>
        <dbReference type="SAM" id="MobiDB-lite"/>
    </source>
</evidence>
<feature type="compositionally biased region" description="Acidic residues" evidence="1">
    <location>
        <begin position="230"/>
        <end position="240"/>
    </location>
</feature>
<name>A0AAW0CCW9_9AGAR</name>
<feature type="compositionally biased region" description="Basic and acidic residues" evidence="1">
    <location>
        <begin position="54"/>
        <end position="73"/>
    </location>
</feature>
<gene>
    <name evidence="2" type="ORF">R3P38DRAFT_2771180</name>
</gene>
<dbReference type="EMBL" id="JAWWNJ010000018">
    <property type="protein sequence ID" value="KAK7037176.1"/>
    <property type="molecule type" value="Genomic_DNA"/>
</dbReference>
<dbReference type="AlphaFoldDB" id="A0AAW0CCW9"/>
<reference evidence="2 3" key="1">
    <citation type="journal article" date="2024" name="J Genomics">
        <title>Draft genome sequencing and assembly of Favolaschia claudopus CIRM-BRFM 2984 isolated from oak limbs.</title>
        <authorList>
            <person name="Navarro D."/>
            <person name="Drula E."/>
            <person name="Chaduli D."/>
            <person name="Cazenave R."/>
            <person name="Ahrendt S."/>
            <person name="Wang J."/>
            <person name="Lipzen A."/>
            <person name="Daum C."/>
            <person name="Barry K."/>
            <person name="Grigoriev I.V."/>
            <person name="Favel A."/>
            <person name="Rosso M.N."/>
            <person name="Martin F."/>
        </authorList>
    </citation>
    <scope>NUCLEOTIDE SEQUENCE [LARGE SCALE GENOMIC DNA]</scope>
    <source>
        <strain evidence="2 3">CIRM-BRFM 2984</strain>
    </source>
</reference>
<feature type="compositionally biased region" description="Basic residues" evidence="1">
    <location>
        <begin position="42"/>
        <end position="52"/>
    </location>
</feature>
<feature type="region of interest" description="Disordered" evidence="1">
    <location>
        <begin position="218"/>
        <end position="279"/>
    </location>
</feature>
<organism evidence="2 3">
    <name type="scientific">Favolaschia claudopus</name>
    <dbReference type="NCBI Taxonomy" id="2862362"/>
    <lineage>
        <taxon>Eukaryota</taxon>
        <taxon>Fungi</taxon>
        <taxon>Dikarya</taxon>
        <taxon>Basidiomycota</taxon>
        <taxon>Agaricomycotina</taxon>
        <taxon>Agaricomycetes</taxon>
        <taxon>Agaricomycetidae</taxon>
        <taxon>Agaricales</taxon>
        <taxon>Marasmiineae</taxon>
        <taxon>Mycenaceae</taxon>
        <taxon>Favolaschia</taxon>
    </lineage>
</organism>